<keyword evidence="4" id="KW-1185">Reference proteome</keyword>
<evidence type="ECO:0000313" key="4">
    <source>
        <dbReference type="Proteomes" id="UP000319103"/>
    </source>
</evidence>
<evidence type="ECO:0000313" key="3">
    <source>
        <dbReference type="EMBL" id="TQF01299.1"/>
    </source>
</evidence>
<proteinExistence type="predicted"/>
<dbReference type="PANTHER" id="PTHR10937">
    <property type="entry name" value="GLUCOSAMINE--FRUCTOSE-6-PHOSPHATE AMINOTRANSFERASE, ISOMERIZING"/>
    <property type="match status" value="1"/>
</dbReference>
<gene>
    <name evidence="3" type="ORF">E6W39_02420</name>
</gene>
<evidence type="ECO:0000259" key="2">
    <source>
        <dbReference type="PROSITE" id="PS51464"/>
    </source>
</evidence>
<dbReference type="GO" id="GO:1901135">
    <property type="term" value="P:carbohydrate derivative metabolic process"/>
    <property type="evidence" value="ECO:0007669"/>
    <property type="project" value="InterPro"/>
</dbReference>
<comment type="caution">
    <text evidence="3">The sequence shown here is derived from an EMBL/GenBank/DDBJ whole genome shotgun (WGS) entry which is preliminary data.</text>
</comment>
<dbReference type="Pfam" id="PF01380">
    <property type="entry name" value="SIS"/>
    <property type="match status" value="1"/>
</dbReference>
<protein>
    <submittedName>
        <fullName evidence="3">SIS domain-containing protein</fullName>
    </submittedName>
</protein>
<accession>A0A540VX07</accession>
<dbReference type="Proteomes" id="UP000319103">
    <property type="component" value="Unassembled WGS sequence"/>
</dbReference>
<dbReference type="InterPro" id="IPR001347">
    <property type="entry name" value="SIS_dom"/>
</dbReference>
<dbReference type="EMBL" id="VIGB01000003">
    <property type="protein sequence ID" value="TQF01299.1"/>
    <property type="molecule type" value="Genomic_DNA"/>
</dbReference>
<sequence>MTTATPSRTSVEIASQPACWRQAASSLTRHACALPRRGERVAVIGCGTSWFMAQAYAVLRESGGHGVTDAFAASEFPQGRGGYDRILAISRSGTTTEVLDLLGRARAAGVRTAAITADPATPIMTTADDVAVLDFADEESVVQTRFATTVLALLRAHLEAEGALPAGVHTLARAADDAERAIGTPLAAEVCGAEQITFLGSGWTYGLALEAGLKMREAAGAWTEAYPAMEYRHGPISITRPGRVAWMFGSLPPGLAGDIERVGGILVADSQDAAGDLDPLADLVRAQRLAVAVAEARGYDPDRPLNLTRSVVLDDADA</sequence>
<organism evidence="3 4">
    <name type="scientific">Kitasatospora acidiphila</name>
    <dbReference type="NCBI Taxonomy" id="2567942"/>
    <lineage>
        <taxon>Bacteria</taxon>
        <taxon>Bacillati</taxon>
        <taxon>Actinomycetota</taxon>
        <taxon>Actinomycetes</taxon>
        <taxon>Kitasatosporales</taxon>
        <taxon>Streptomycetaceae</taxon>
        <taxon>Kitasatospora</taxon>
    </lineage>
</organism>
<dbReference type="Gene3D" id="3.40.50.10490">
    <property type="entry name" value="Glucose-6-phosphate isomerase like protein, domain 1"/>
    <property type="match status" value="3"/>
</dbReference>
<dbReference type="InterPro" id="IPR035490">
    <property type="entry name" value="GlmS/FrlB_SIS"/>
</dbReference>
<name>A0A540VX07_9ACTN</name>
<dbReference type="RefSeq" id="WP_141632033.1">
    <property type="nucleotide sequence ID" value="NZ_VIGB01000003.1"/>
</dbReference>
<dbReference type="SUPFAM" id="SSF53697">
    <property type="entry name" value="SIS domain"/>
    <property type="match status" value="1"/>
</dbReference>
<dbReference type="PROSITE" id="PS51464">
    <property type="entry name" value="SIS"/>
    <property type="match status" value="1"/>
</dbReference>
<feature type="domain" description="SIS" evidence="2">
    <location>
        <begin position="31"/>
        <end position="168"/>
    </location>
</feature>
<keyword evidence="1" id="KW-0677">Repeat</keyword>
<dbReference type="InterPro" id="IPR046348">
    <property type="entry name" value="SIS_dom_sf"/>
</dbReference>
<evidence type="ECO:0000256" key="1">
    <source>
        <dbReference type="ARBA" id="ARBA00022737"/>
    </source>
</evidence>
<dbReference type="InterPro" id="IPR035466">
    <property type="entry name" value="GlmS/AgaS_SIS"/>
</dbReference>
<reference evidence="3 4" key="1">
    <citation type="submission" date="2019-06" db="EMBL/GenBank/DDBJ databases">
        <title>Description of Kitasatospora acidophila sp. nov. isolated from pine grove soil, and reclassification of Streptomyces novaecaesareae to Kitasatospora novaeceasareae comb. nov.</title>
        <authorList>
            <person name="Kim M.J."/>
        </authorList>
    </citation>
    <scope>NUCLEOTIDE SEQUENCE [LARGE SCALE GENOMIC DNA]</scope>
    <source>
        <strain evidence="3 4">MMS16-CNU292</strain>
    </source>
</reference>
<dbReference type="CDD" id="cd05009">
    <property type="entry name" value="SIS_GlmS_GlmD_2"/>
    <property type="match status" value="1"/>
</dbReference>
<dbReference type="OrthoDB" id="367283at2"/>
<dbReference type="AlphaFoldDB" id="A0A540VX07"/>
<dbReference type="GO" id="GO:0097367">
    <property type="term" value="F:carbohydrate derivative binding"/>
    <property type="evidence" value="ECO:0007669"/>
    <property type="project" value="InterPro"/>
</dbReference>
<dbReference type="CDD" id="cd05008">
    <property type="entry name" value="SIS_GlmS_GlmD_1"/>
    <property type="match status" value="1"/>
</dbReference>